<evidence type="ECO:0000313" key="2">
    <source>
        <dbReference type="Proteomes" id="UP001372834"/>
    </source>
</evidence>
<dbReference type="EMBL" id="JAWJWE010000036">
    <property type="protein sequence ID" value="KAK6628663.1"/>
    <property type="molecule type" value="Genomic_DNA"/>
</dbReference>
<proteinExistence type="predicted"/>
<dbReference type="AlphaFoldDB" id="A0AAN8PCT0"/>
<accession>A0AAN8PCT0</accession>
<evidence type="ECO:0000313" key="1">
    <source>
        <dbReference type="EMBL" id="KAK6628663.1"/>
    </source>
</evidence>
<organism evidence="1 2">
    <name type="scientific">Polyplax serrata</name>
    <name type="common">Common mouse louse</name>
    <dbReference type="NCBI Taxonomy" id="468196"/>
    <lineage>
        <taxon>Eukaryota</taxon>
        <taxon>Metazoa</taxon>
        <taxon>Ecdysozoa</taxon>
        <taxon>Arthropoda</taxon>
        <taxon>Hexapoda</taxon>
        <taxon>Insecta</taxon>
        <taxon>Pterygota</taxon>
        <taxon>Neoptera</taxon>
        <taxon>Paraneoptera</taxon>
        <taxon>Psocodea</taxon>
        <taxon>Troctomorpha</taxon>
        <taxon>Phthiraptera</taxon>
        <taxon>Anoplura</taxon>
        <taxon>Polyplacidae</taxon>
        <taxon>Polyplax</taxon>
    </lineage>
</organism>
<gene>
    <name evidence="1" type="ORF">RUM43_002478</name>
</gene>
<protein>
    <submittedName>
        <fullName evidence="1">Uncharacterized protein</fullName>
    </submittedName>
</protein>
<dbReference type="Proteomes" id="UP001372834">
    <property type="component" value="Unassembled WGS sequence"/>
</dbReference>
<comment type="caution">
    <text evidence="1">The sequence shown here is derived from an EMBL/GenBank/DDBJ whole genome shotgun (WGS) entry which is preliminary data.</text>
</comment>
<reference evidence="1 2" key="1">
    <citation type="submission" date="2023-10" db="EMBL/GenBank/DDBJ databases">
        <title>Genomes of two closely related lineages of the louse Polyplax serrata with different host specificities.</title>
        <authorList>
            <person name="Martinu J."/>
            <person name="Tarabai H."/>
            <person name="Stefka J."/>
            <person name="Hypsa V."/>
        </authorList>
    </citation>
    <scope>NUCLEOTIDE SEQUENCE [LARGE SCALE GENOMIC DNA]</scope>
    <source>
        <strain evidence="1">HR10_N</strain>
    </source>
</reference>
<sequence length="148" mass="16907">MTKQVREWANKKDRNLFRRKLSPHSLDCQVRLVECKVCGWDEDKGPVGCGTFSGANAKQGILSCVLTAAKFRRMRERKQRERERERIGKKSENRMSLTIAKTWSHPILADQIEPPRGLLPIRLAAAEDSDHPSDGFPFPLRRCCKSAC</sequence>
<name>A0AAN8PCT0_POLSC</name>